<organism evidence="1 2">
    <name type="scientific">Rhizoctonia solani</name>
    <dbReference type="NCBI Taxonomy" id="456999"/>
    <lineage>
        <taxon>Eukaryota</taxon>
        <taxon>Fungi</taxon>
        <taxon>Dikarya</taxon>
        <taxon>Basidiomycota</taxon>
        <taxon>Agaricomycotina</taxon>
        <taxon>Agaricomycetes</taxon>
        <taxon>Cantharellales</taxon>
        <taxon>Ceratobasidiaceae</taxon>
        <taxon>Rhizoctonia</taxon>
    </lineage>
</organism>
<reference evidence="1" key="1">
    <citation type="submission" date="2021-01" db="EMBL/GenBank/DDBJ databases">
        <authorList>
            <person name="Kaushik A."/>
        </authorList>
    </citation>
    <scope>NUCLEOTIDE SEQUENCE</scope>
    <source>
        <strain evidence="1">Type strain: AG8-Rh-89/</strain>
    </source>
</reference>
<name>A0A8H3CJJ6_9AGAM</name>
<dbReference type="AlphaFoldDB" id="A0A8H3CJJ6"/>
<gene>
    <name evidence="1" type="ORF">RDB_LOCUS79614</name>
</gene>
<accession>A0A8H3CJJ6</accession>
<evidence type="ECO:0000313" key="2">
    <source>
        <dbReference type="Proteomes" id="UP000663850"/>
    </source>
</evidence>
<protein>
    <submittedName>
        <fullName evidence="1">Uncharacterized protein</fullName>
    </submittedName>
</protein>
<sequence length="133" mass="14841">MLTYESSACHNKRQPDDIASVAQGLTQLADMLTGLGRLDEALDASQAATLLYQHSLGASSSTFRNNTMHEVPQCKCDPPKSIQESIQERVLPSIDQTRARNRSQKLVIWKKGHKWSSSILDINAVAYVFKILR</sequence>
<dbReference type="Proteomes" id="UP000663850">
    <property type="component" value="Unassembled WGS sequence"/>
</dbReference>
<dbReference type="EMBL" id="CAJMWZ010004173">
    <property type="protein sequence ID" value="CAE6485987.1"/>
    <property type="molecule type" value="Genomic_DNA"/>
</dbReference>
<comment type="caution">
    <text evidence="1">The sequence shown here is derived from an EMBL/GenBank/DDBJ whole genome shotgun (WGS) entry which is preliminary data.</text>
</comment>
<proteinExistence type="predicted"/>
<evidence type="ECO:0000313" key="1">
    <source>
        <dbReference type="EMBL" id="CAE6485987.1"/>
    </source>
</evidence>